<evidence type="ECO:0000313" key="4">
    <source>
        <dbReference type="Proteomes" id="UP000239936"/>
    </source>
</evidence>
<dbReference type="Gene3D" id="2.30.30.830">
    <property type="match status" value="1"/>
</dbReference>
<dbReference type="PIRSF" id="PIRSF016481">
    <property type="entry name" value="Pilus_assembly_PilP"/>
    <property type="match status" value="1"/>
</dbReference>
<gene>
    <name evidence="3" type="ORF">CXB77_13665</name>
</gene>
<evidence type="ECO:0000256" key="2">
    <source>
        <dbReference type="SAM" id="SignalP"/>
    </source>
</evidence>
<dbReference type="InterPro" id="IPR007446">
    <property type="entry name" value="PilP"/>
</dbReference>
<protein>
    <submittedName>
        <fullName evidence="3">Pilus assembly protein PilP</fullName>
    </submittedName>
</protein>
<dbReference type="Proteomes" id="UP000239936">
    <property type="component" value="Unassembled WGS sequence"/>
</dbReference>
<feature type="chain" id="PRO_5015555973" evidence="2">
    <location>
        <begin position="18"/>
        <end position="174"/>
    </location>
</feature>
<dbReference type="AlphaFoldDB" id="A0A2S7XPD5"/>
<evidence type="ECO:0000256" key="1">
    <source>
        <dbReference type="SAM" id="MobiDB-lite"/>
    </source>
</evidence>
<keyword evidence="2" id="KW-0732">Signal</keyword>
<keyword evidence="4" id="KW-1185">Reference proteome</keyword>
<evidence type="ECO:0000313" key="3">
    <source>
        <dbReference type="EMBL" id="PQJ95292.1"/>
    </source>
</evidence>
<dbReference type="Pfam" id="PF04351">
    <property type="entry name" value="PilP"/>
    <property type="match status" value="1"/>
</dbReference>
<comment type="caution">
    <text evidence="3">The sequence shown here is derived from an EMBL/GenBank/DDBJ whole genome shotgun (WGS) entry which is preliminary data.</text>
</comment>
<organism evidence="3 4">
    <name type="scientific">Chromatium okenii</name>
    <dbReference type="NCBI Taxonomy" id="61644"/>
    <lineage>
        <taxon>Bacteria</taxon>
        <taxon>Pseudomonadati</taxon>
        <taxon>Pseudomonadota</taxon>
        <taxon>Gammaproteobacteria</taxon>
        <taxon>Chromatiales</taxon>
        <taxon>Chromatiaceae</taxon>
        <taxon>Chromatium</taxon>
    </lineage>
</organism>
<name>A0A2S7XPD5_9GAMM</name>
<reference evidence="3 4" key="1">
    <citation type="submission" date="2018-01" db="EMBL/GenBank/DDBJ databases">
        <title>The complete genome sequence of Chromatium okenii LaCa, a purple sulfur bacterium with a turbulent life.</title>
        <authorList>
            <person name="Luedin S.M."/>
            <person name="Liechti N."/>
            <person name="Storelli N."/>
            <person name="Danza F."/>
            <person name="Wittwer M."/>
            <person name="Pothier J.F."/>
            <person name="Tonolla M.A."/>
        </authorList>
    </citation>
    <scope>NUCLEOTIDE SEQUENCE [LARGE SCALE GENOMIC DNA]</scope>
    <source>
        <strain evidence="3 4">LaCa</strain>
    </source>
</reference>
<dbReference type="EMBL" id="PPGH01000037">
    <property type="protein sequence ID" value="PQJ95292.1"/>
    <property type="molecule type" value="Genomic_DNA"/>
</dbReference>
<sequence length="174" mass="19399">MCRLLLLLILVLTVAQLAGCGDDETAALEAYVQEIKQRPPGGITPLPEIEPIETFVYIPSDRRDPFVPDEKAMPVEEKPPENELAPDPNRRKEELESVPLDSLRMVGTLDQGEERWALVKNKDGTLYRVKVGNYLGLNNGQIVNISENAIQLNEIVADAPGQWRERQATIALSE</sequence>
<dbReference type="OrthoDB" id="5296580at2"/>
<feature type="region of interest" description="Disordered" evidence="1">
    <location>
        <begin position="62"/>
        <end position="95"/>
    </location>
</feature>
<feature type="signal peptide" evidence="2">
    <location>
        <begin position="1"/>
        <end position="17"/>
    </location>
</feature>
<accession>A0A2S7XPD5</accession>
<feature type="compositionally biased region" description="Basic and acidic residues" evidence="1">
    <location>
        <begin position="62"/>
        <end position="81"/>
    </location>
</feature>
<proteinExistence type="predicted"/>